<feature type="compositionally biased region" description="Basic and acidic residues" evidence="1">
    <location>
        <begin position="8"/>
        <end position="22"/>
    </location>
</feature>
<evidence type="ECO:0000313" key="2">
    <source>
        <dbReference type="EMBL" id="CAK9256529.1"/>
    </source>
</evidence>
<accession>A0ABP0VQC3</accession>
<dbReference type="EMBL" id="OZ020096">
    <property type="protein sequence ID" value="CAK9256529.1"/>
    <property type="molecule type" value="Genomic_DNA"/>
</dbReference>
<protein>
    <recommendedName>
        <fullName evidence="4">LAGLIDADG homing endonuclease</fullName>
    </recommendedName>
</protein>
<name>A0ABP0VQC3_9BRYO</name>
<evidence type="ECO:0008006" key="4">
    <source>
        <dbReference type="Google" id="ProtNLM"/>
    </source>
</evidence>
<dbReference type="Proteomes" id="UP001497444">
    <property type="component" value="Chromosome 1"/>
</dbReference>
<proteinExistence type="predicted"/>
<sequence>MQQRASKRAIEFEAQERKEKGLPGHKVQVTRHGKIDGACERKDAWDGAIRSLAPRILNMAAVRVTEQDPIDMARLRLQLDGKFEYVGGELSDAGFRDCVRQYMKGERARLKRRYAQKGAKACPLGVDREQWEKLVIYWQQRDTKTKTEHMVDARGAVANKSKHRRSPSIFEMATVGLDSSGTPGTDITWPTSTRKSAEAVPSSAEAGVAFPNSLPSDIPSLLLLVSVLEMISSGTVSTVA</sequence>
<keyword evidence="3" id="KW-1185">Reference proteome</keyword>
<reference evidence="2 3" key="1">
    <citation type="submission" date="2024-02" db="EMBL/GenBank/DDBJ databases">
        <authorList>
            <consortium name="ELIXIR-Norway"/>
            <consortium name="Elixir Norway"/>
        </authorList>
    </citation>
    <scope>NUCLEOTIDE SEQUENCE [LARGE SCALE GENOMIC DNA]</scope>
</reference>
<evidence type="ECO:0000313" key="3">
    <source>
        <dbReference type="Proteomes" id="UP001497444"/>
    </source>
</evidence>
<evidence type="ECO:0000256" key="1">
    <source>
        <dbReference type="SAM" id="MobiDB-lite"/>
    </source>
</evidence>
<organism evidence="2 3">
    <name type="scientific">Sphagnum jensenii</name>
    <dbReference type="NCBI Taxonomy" id="128206"/>
    <lineage>
        <taxon>Eukaryota</taxon>
        <taxon>Viridiplantae</taxon>
        <taxon>Streptophyta</taxon>
        <taxon>Embryophyta</taxon>
        <taxon>Bryophyta</taxon>
        <taxon>Sphagnophytina</taxon>
        <taxon>Sphagnopsida</taxon>
        <taxon>Sphagnales</taxon>
        <taxon>Sphagnaceae</taxon>
        <taxon>Sphagnum</taxon>
    </lineage>
</organism>
<gene>
    <name evidence="2" type="ORF">CSSPJE1EN1_LOCUS2007</name>
</gene>
<feature type="region of interest" description="Disordered" evidence="1">
    <location>
        <begin position="1"/>
        <end position="28"/>
    </location>
</feature>